<evidence type="ECO:0000259" key="3">
    <source>
        <dbReference type="PROSITE" id="PS50893"/>
    </source>
</evidence>
<feature type="domain" description="ABC transporter" evidence="3">
    <location>
        <begin position="3"/>
        <end position="214"/>
    </location>
</feature>
<dbReference type="GO" id="GO:0016887">
    <property type="term" value="F:ATP hydrolysis activity"/>
    <property type="evidence" value="ECO:0007669"/>
    <property type="project" value="InterPro"/>
</dbReference>
<dbReference type="PANTHER" id="PTHR43158">
    <property type="entry name" value="SKFA PEPTIDE EXPORT ATP-BINDING PROTEIN SKFE"/>
    <property type="match status" value="1"/>
</dbReference>
<keyword evidence="5" id="KW-1185">Reference proteome</keyword>
<gene>
    <name evidence="4" type="ORF">CP967_30050</name>
</gene>
<evidence type="ECO:0000313" key="4">
    <source>
        <dbReference type="EMBL" id="QEU75659.1"/>
    </source>
</evidence>
<sequence>MAVRTTGVPVLAADGATVAVGGTTLLAPTTFAVAPGGFWCVTGGNGSGKTTLLRAFLGSRSLTGGSCSIGGEPADMARPSHRRVLASLVEPVPIARDMTLREQVSLVAASWYGNTSDTAGRAEGIIERLGLSPFVERFPHQVSSGQLQLFSLALTFVRPARAALLDEPERHLDDHRVGLVAGLIAERAEQGTAFLVATHEAALVEACDGRVELG</sequence>
<dbReference type="KEGG" id="snk:CP967_30050"/>
<protein>
    <submittedName>
        <fullName evidence="4">ATP-binding cassette domain-containing protein</fullName>
    </submittedName>
</protein>
<dbReference type="InterPro" id="IPR017871">
    <property type="entry name" value="ABC_transporter-like_CS"/>
</dbReference>
<dbReference type="Pfam" id="PF00005">
    <property type="entry name" value="ABC_tran"/>
    <property type="match status" value="1"/>
</dbReference>
<dbReference type="InterPro" id="IPR027417">
    <property type="entry name" value="P-loop_NTPase"/>
</dbReference>
<dbReference type="InterPro" id="IPR003439">
    <property type="entry name" value="ABC_transporter-like_ATP-bd"/>
</dbReference>
<dbReference type="AlphaFoldDB" id="A0A5J6FGE8"/>
<evidence type="ECO:0000256" key="2">
    <source>
        <dbReference type="ARBA" id="ARBA00022840"/>
    </source>
</evidence>
<dbReference type="CDD" id="cd00267">
    <property type="entry name" value="ABC_ATPase"/>
    <property type="match status" value="1"/>
</dbReference>
<dbReference type="Gene3D" id="3.40.50.300">
    <property type="entry name" value="P-loop containing nucleotide triphosphate hydrolases"/>
    <property type="match status" value="1"/>
</dbReference>
<organism evidence="4 5">
    <name type="scientific">Streptomyces nitrosporeus</name>
    <dbReference type="NCBI Taxonomy" id="28894"/>
    <lineage>
        <taxon>Bacteria</taxon>
        <taxon>Bacillati</taxon>
        <taxon>Actinomycetota</taxon>
        <taxon>Actinomycetes</taxon>
        <taxon>Kitasatosporales</taxon>
        <taxon>Streptomycetaceae</taxon>
        <taxon>Streptomyces</taxon>
    </lineage>
</organism>
<evidence type="ECO:0000256" key="1">
    <source>
        <dbReference type="ARBA" id="ARBA00022741"/>
    </source>
</evidence>
<keyword evidence="1" id="KW-0547">Nucleotide-binding</keyword>
<proteinExistence type="predicted"/>
<dbReference type="SMART" id="SM00382">
    <property type="entry name" value="AAA"/>
    <property type="match status" value="1"/>
</dbReference>
<dbReference type="RefSeq" id="WP_150490969.1">
    <property type="nucleotide sequence ID" value="NZ_BMUV01000003.1"/>
</dbReference>
<dbReference type="SUPFAM" id="SSF52540">
    <property type="entry name" value="P-loop containing nucleoside triphosphate hydrolases"/>
    <property type="match status" value="1"/>
</dbReference>
<name>A0A5J6FGE8_9ACTN</name>
<dbReference type="EMBL" id="CP023702">
    <property type="protein sequence ID" value="QEU75659.1"/>
    <property type="molecule type" value="Genomic_DNA"/>
</dbReference>
<dbReference type="InterPro" id="IPR003593">
    <property type="entry name" value="AAA+_ATPase"/>
</dbReference>
<accession>A0A5J6FGE8</accession>
<dbReference type="PROSITE" id="PS00211">
    <property type="entry name" value="ABC_TRANSPORTER_1"/>
    <property type="match status" value="1"/>
</dbReference>
<reference evidence="4 5" key="1">
    <citation type="submission" date="2017-09" db="EMBL/GenBank/DDBJ databases">
        <authorList>
            <person name="Lee N."/>
            <person name="Cho B.-K."/>
        </authorList>
    </citation>
    <scope>NUCLEOTIDE SEQUENCE [LARGE SCALE GENOMIC DNA]</scope>
    <source>
        <strain evidence="4 5">ATCC 12769</strain>
    </source>
</reference>
<dbReference type="GO" id="GO:0005524">
    <property type="term" value="F:ATP binding"/>
    <property type="evidence" value="ECO:0007669"/>
    <property type="project" value="UniProtKB-KW"/>
</dbReference>
<dbReference type="PANTHER" id="PTHR43158:SF2">
    <property type="entry name" value="SKFA PEPTIDE EXPORT ATP-BINDING PROTEIN SKFE"/>
    <property type="match status" value="1"/>
</dbReference>
<evidence type="ECO:0000313" key="5">
    <source>
        <dbReference type="Proteomes" id="UP000326178"/>
    </source>
</evidence>
<dbReference type="Proteomes" id="UP000326178">
    <property type="component" value="Chromosome"/>
</dbReference>
<dbReference type="OrthoDB" id="6198786at2"/>
<keyword evidence="2 4" id="KW-0067">ATP-binding</keyword>
<dbReference type="PROSITE" id="PS50893">
    <property type="entry name" value="ABC_TRANSPORTER_2"/>
    <property type="match status" value="1"/>
</dbReference>